<dbReference type="PANTHER" id="PTHR10534">
    <property type="entry name" value="PYRIDOXAL KINASE"/>
    <property type="match status" value="1"/>
</dbReference>
<dbReference type="Proteomes" id="UP001141806">
    <property type="component" value="Unassembled WGS sequence"/>
</dbReference>
<sequence length="134" mass="14889">MLGYFNVVEGVAACRITSEKDGLEACNILHAAGPSKVVITSVHVGESLLLIGSHQKSKGQPPEQFKIVIPKMLAYFTNHGQLMGSLTSFRLDEIRLEKGIMMLLLENVTMFSLLLPLQYQHYANEVSILMQDIK</sequence>
<dbReference type="GO" id="GO:0005829">
    <property type="term" value="C:cytosol"/>
    <property type="evidence" value="ECO:0007669"/>
    <property type="project" value="TreeGrafter"/>
</dbReference>
<dbReference type="GO" id="GO:0008478">
    <property type="term" value="F:pyridoxal kinase activity"/>
    <property type="evidence" value="ECO:0007669"/>
    <property type="project" value="UniProtKB-EC"/>
</dbReference>
<accession>A0A9Q0GLZ2</accession>
<comment type="caution">
    <text evidence="7">The sequence shown here is derived from an EMBL/GenBank/DDBJ whole genome shotgun (WGS) entry which is preliminary data.</text>
</comment>
<evidence type="ECO:0000256" key="1">
    <source>
        <dbReference type="ARBA" id="ARBA00008805"/>
    </source>
</evidence>
<organism evidence="7 8">
    <name type="scientific">Protea cynaroides</name>
    <dbReference type="NCBI Taxonomy" id="273540"/>
    <lineage>
        <taxon>Eukaryota</taxon>
        <taxon>Viridiplantae</taxon>
        <taxon>Streptophyta</taxon>
        <taxon>Embryophyta</taxon>
        <taxon>Tracheophyta</taxon>
        <taxon>Spermatophyta</taxon>
        <taxon>Magnoliopsida</taxon>
        <taxon>Proteales</taxon>
        <taxon>Proteaceae</taxon>
        <taxon>Protea</taxon>
    </lineage>
</organism>
<evidence type="ECO:0000256" key="2">
    <source>
        <dbReference type="ARBA" id="ARBA00012104"/>
    </source>
</evidence>
<dbReference type="EC" id="2.7.1.35" evidence="2"/>
<evidence type="ECO:0000256" key="4">
    <source>
        <dbReference type="ARBA" id="ARBA00022741"/>
    </source>
</evidence>
<keyword evidence="8" id="KW-1185">Reference proteome</keyword>
<dbReference type="InterPro" id="IPR004625">
    <property type="entry name" value="PyrdxlKinase"/>
</dbReference>
<dbReference type="GO" id="GO:0009443">
    <property type="term" value="P:pyridoxal 5'-phosphate salvage"/>
    <property type="evidence" value="ECO:0007669"/>
    <property type="project" value="InterPro"/>
</dbReference>
<evidence type="ECO:0000256" key="6">
    <source>
        <dbReference type="ARBA" id="ARBA00022840"/>
    </source>
</evidence>
<keyword evidence="3" id="KW-0808">Transferase</keyword>
<dbReference type="OrthoDB" id="3689at2759"/>
<evidence type="ECO:0000256" key="5">
    <source>
        <dbReference type="ARBA" id="ARBA00022777"/>
    </source>
</evidence>
<proteinExistence type="inferred from homology"/>
<comment type="similarity">
    <text evidence="1">Belongs to the pyridoxine kinase family.</text>
</comment>
<dbReference type="EMBL" id="JAMYWD010000163">
    <property type="protein sequence ID" value="KAJ4949860.1"/>
    <property type="molecule type" value="Genomic_DNA"/>
</dbReference>
<evidence type="ECO:0000313" key="8">
    <source>
        <dbReference type="Proteomes" id="UP001141806"/>
    </source>
</evidence>
<protein>
    <recommendedName>
        <fullName evidence="2">pyridoxal kinase</fullName>
        <ecNumber evidence="2">2.7.1.35</ecNumber>
    </recommendedName>
</protein>
<name>A0A9Q0GLZ2_9MAGN</name>
<dbReference type="GO" id="GO:0005524">
    <property type="term" value="F:ATP binding"/>
    <property type="evidence" value="ECO:0007669"/>
    <property type="project" value="UniProtKB-KW"/>
</dbReference>
<dbReference type="PANTHER" id="PTHR10534:SF2">
    <property type="entry name" value="PYRIDOXAL KINASE"/>
    <property type="match status" value="1"/>
</dbReference>
<evidence type="ECO:0000256" key="3">
    <source>
        <dbReference type="ARBA" id="ARBA00022679"/>
    </source>
</evidence>
<keyword evidence="6" id="KW-0067">ATP-binding</keyword>
<dbReference type="InterPro" id="IPR029056">
    <property type="entry name" value="Ribokinase-like"/>
</dbReference>
<keyword evidence="5" id="KW-0418">Kinase</keyword>
<keyword evidence="4" id="KW-0547">Nucleotide-binding</keyword>
<dbReference type="Gene3D" id="3.40.1190.20">
    <property type="match status" value="1"/>
</dbReference>
<evidence type="ECO:0000313" key="7">
    <source>
        <dbReference type="EMBL" id="KAJ4949860.1"/>
    </source>
</evidence>
<reference evidence="7" key="1">
    <citation type="journal article" date="2023" name="Plant J.">
        <title>The genome of the king protea, Protea cynaroides.</title>
        <authorList>
            <person name="Chang J."/>
            <person name="Duong T.A."/>
            <person name="Schoeman C."/>
            <person name="Ma X."/>
            <person name="Roodt D."/>
            <person name="Barker N."/>
            <person name="Li Z."/>
            <person name="Van de Peer Y."/>
            <person name="Mizrachi E."/>
        </authorList>
    </citation>
    <scope>NUCLEOTIDE SEQUENCE</scope>
    <source>
        <tissue evidence="7">Young leaves</tissue>
    </source>
</reference>
<dbReference type="AlphaFoldDB" id="A0A9Q0GLZ2"/>
<gene>
    <name evidence="7" type="ORF">NE237_005561</name>
</gene>